<feature type="transmembrane region" description="Helical" evidence="1">
    <location>
        <begin position="123"/>
        <end position="144"/>
    </location>
</feature>
<keyword evidence="1" id="KW-0812">Transmembrane</keyword>
<reference evidence="2" key="1">
    <citation type="submission" date="2016-10" db="EMBL/GenBank/DDBJ databases">
        <title>Sequence of Gallionella enrichment culture.</title>
        <authorList>
            <person name="Poehlein A."/>
            <person name="Muehling M."/>
            <person name="Daniel R."/>
        </authorList>
    </citation>
    <scope>NUCLEOTIDE SEQUENCE</scope>
</reference>
<sequence>MAVNDESASMSPRARVFMALAFFFFGGFLFAFVLDWIPSKHVAPLWVIAAAAMMFSLGGAMILLIENERMAWLRNLVSWLFVVCLAIPFNWVAFGAGERQFSSSSSFLGITTGGASGEIEGRVAFGFFAVLMDLMVVLVPLRLLKNRKQE</sequence>
<keyword evidence="1" id="KW-0472">Membrane</keyword>
<evidence type="ECO:0000313" key="2">
    <source>
        <dbReference type="EMBL" id="OIQ97007.1"/>
    </source>
</evidence>
<proteinExistence type="predicted"/>
<feature type="transmembrane region" description="Helical" evidence="1">
    <location>
        <begin position="43"/>
        <end position="64"/>
    </location>
</feature>
<feature type="transmembrane region" description="Helical" evidence="1">
    <location>
        <begin position="16"/>
        <end position="37"/>
    </location>
</feature>
<organism evidence="2">
    <name type="scientific">mine drainage metagenome</name>
    <dbReference type="NCBI Taxonomy" id="410659"/>
    <lineage>
        <taxon>unclassified sequences</taxon>
        <taxon>metagenomes</taxon>
        <taxon>ecological metagenomes</taxon>
    </lineage>
</organism>
<name>A0A1J5RYJ1_9ZZZZ</name>
<feature type="transmembrane region" description="Helical" evidence="1">
    <location>
        <begin position="76"/>
        <end position="94"/>
    </location>
</feature>
<gene>
    <name evidence="2" type="ORF">GALL_209500</name>
</gene>
<evidence type="ECO:0000256" key="1">
    <source>
        <dbReference type="SAM" id="Phobius"/>
    </source>
</evidence>
<dbReference type="AlphaFoldDB" id="A0A1J5RYJ1"/>
<accession>A0A1J5RYJ1</accession>
<comment type="caution">
    <text evidence="2">The sequence shown here is derived from an EMBL/GenBank/DDBJ whole genome shotgun (WGS) entry which is preliminary data.</text>
</comment>
<keyword evidence="1" id="KW-1133">Transmembrane helix</keyword>
<dbReference type="EMBL" id="MLJW01000139">
    <property type="protein sequence ID" value="OIQ97007.1"/>
    <property type="molecule type" value="Genomic_DNA"/>
</dbReference>
<protein>
    <submittedName>
        <fullName evidence="2">Uncharacterized protein</fullName>
    </submittedName>
</protein>